<dbReference type="SUPFAM" id="SSF53187">
    <property type="entry name" value="Zn-dependent exopeptidases"/>
    <property type="match status" value="1"/>
</dbReference>
<organism evidence="2">
    <name type="scientific">Amblyomma aureolatum</name>
    <dbReference type="NCBI Taxonomy" id="187763"/>
    <lineage>
        <taxon>Eukaryota</taxon>
        <taxon>Metazoa</taxon>
        <taxon>Ecdysozoa</taxon>
        <taxon>Arthropoda</taxon>
        <taxon>Chelicerata</taxon>
        <taxon>Arachnida</taxon>
        <taxon>Acari</taxon>
        <taxon>Parasitiformes</taxon>
        <taxon>Ixodida</taxon>
        <taxon>Ixodoidea</taxon>
        <taxon>Ixodidae</taxon>
        <taxon>Amblyomminae</taxon>
        <taxon>Amblyomma</taxon>
    </lineage>
</organism>
<dbReference type="EMBL" id="GFAC01000810">
    <property type="protein sequence ID" value="JAT98378.1"/>
    <property type="molecule type" value="mRNA"/>
</dbReference>
<dbReference type="AlphaFoldDB" id="A0A1E1XGM0"/>
<dbReference type="InterPro" id="IPR052030">
    <property type="entry name" value="Peptidase_M20/M20A_hydrolases"/>
</dbReference>
<feature type="non-terminal residue" evidence="2">
    <location>
        <position position="1"/>
    </location>
</feature>
<dbReference type="PANTHER" id="PTHR30575">
    <property type="entry name" value="PEPTIDASE M20"/>
    <property type="match status" value="1"/>
</dbReference>
<reference evidence="2" key="1">
    <citation type="journal article" date="2017" name="Front. Cell. Infect. Microbiol.">
        <title>The Distinct Transcriptional Response of the Midgut of Amblyomma sculptum and Amblyomma aureolatum Ticks to Rickettsia rickettsii Correlates to Their Differences in Susceptibility to Infection.</title>
        <authorList>
            <person name="Martins L.A."/>
            <person name="Galletti M.F.B.M."/>
            <person name="Ribeiro J.M."/>
            <person name="Fujita A."/>
            <person name="Costa F.B."/>
            <person name="Labruna M.B."/>
            <person name="Daffre S."/>
            <person name="Fogaca A.C."/>
        </authorList>
    </citation>
    <scope>NUCLEOTIDE SEQUENCE</scope>
</reference>
<dbReference type="PIRSF" id="PIRSF037226">
    <property type="entry name" value="Amidohydrolase_ACY1L2_prd"/>
    <property type="match status" value="1"/>
</dbReference>
<sequence>VADEAVAARAQALHAVGRFLWENPETRFEEHRAHGTLCAFLEAEGFDVQRHHVLQTAFRAEYGAGSPVVAFLCEYDALPGLGHACGHNLIAESALAAAVAARELVQRTSLLGGEQINGKIVVLGTPAEEGGMGKELLLRGGALDDVDVALMAHPENRSVLRLGLSARCGISAVFESCDVPEGRQEHSALDAAVLAYANLSLLRARLEPQCRMHGVLLRSETSASFEVSSSRLDFNVRGPNTEHVLQMRCDIEDCMKAAAVVTGCRVRVSELAPLCKHMNINKPLLRLFQRHAEDYGIVFNDSGDCRTLTTGATSDVGNVSHRMPTIHPVYRIESATFNHTAEFCRASGTRQAQESALVVGKALALTAFDLLCDPSHLDNAKNDFERSVQIAK</sequence>
<dbReference type="InterPro" id="IPR017144">
    <property type="entry name" value="Xaa-Arg_dipeptidase"/>
</dbReference>
<dbReference type="Gene3D" id="3.30.70.360">
    <property type="match status" value="1"/>
</dbReference>
<proteinExistence type="evidence at transcript level"/>
<dbReference type="InterPro" id="IPR002933">
    <property type="entry name" value="Peptidase_M20"/>
</dbReference>
<dbReference type="GO" id="GO:0016805">
    <property type="term" value="F:dipeptidase activity"/>
    <property type="evidence" value="ECO:0007669"/>
    <property type="project" value="InterPro"/>
</dbReference>
<protein>
    <recommendedName>
        <fullName evidence="1">Peptidase M20 domain-containing protein 2</fullName>
    </recommendedName>
</protein>
<evidence type="ECO:0000313" key="2">
    <source>
        <dbReference type="EMBL" id="JAT98378.1"/>
    </source>
</evidence>
<comment type="similarity">
    <text evidence="1">Belongs to the peptidase M20A family.</text>
</comment>
<name>A0A1E1XGM0_9ACAR</name>
<dbReference type="PANTHER" id="PTHR30575:SF0">
    <property type="entry name" value="XAA-ARG DIPEPTIDASE"/>
    <property type="match status" value="1"/>
</dbReference>
<dbReference type="Pfam" id="PF01546">
    <property type="entry name" value="Peptidase_M20"/>
    <property type="match status" value="1"/>
</dbReference>
<evidence type="ECO:0000256" key="1">
    <source>
        <dbReference type="PIRNR" id="PIRNR037226"/>
    </source>
</evidence>
<dbReference type="Gene3D" id="3.40.630.10">
    <property type="entry name" value="Zn peptidases"/>
    <property type="match status" value="1"/>
</dbReference>
<accession>A0A1E1XGM0</accession>